<evidence type="ECO:0000313" key="2">
    <source>
        <dbReference type="Proteomes" id="UP000202181"/>
    </source>
</evidence>
<dbReference type="InterPro" id="IPR055618">
    <property type="entry name" value="DUF7194"/>
</dbReference>
<evidence type="ECO:0000313" key="1">
    <source>
        <dbReference type="EMBL" id="ANZ48234.1"/>
    </source>
</evidence>
<reference evidence="1" key="1">
    <citation type="submission" date="2016-06" db="EMBL/GenBank/DDBJ databases">
        <authorList>
            <person name="Berg J.A."/>
            <person name="Hyde J.R."/>
            <person name="Breakwell D.P."/>
            <person name="Hope S."/>
            <person name="Grose J.H."/>
        </authorList>
    </citation>
    <scope>NUCLEOTIDE SEQUENCE [LARGE SCALE GENOMIC DNA]</scope>
</reference>
<gene>
    <name evidence="1" type="ORF">ASESINO_221</name>
</gene>
<dbReference type="RefSeq" id="YP_009290839.1">
    <property type="nucleotide sequence ID" value="NC_031107.2"/>
</dbReference>
<proteinExistence type="predicted"/>
<accession>A0A1B2IAI6</accession>
<dbReference type="KEGG" id="vg:29057171"/>
<name>A0A1B2IAI6_9CAUD</name>
<dbReference type="Pfam" id="PF23824">
    <property type="entry name" value="DUF7194"/>
    <property type="match status" value="1"/>
</dbReference>
<keyword evidence="2" id="KW-1185">Reference proteome</keyword>
<protein>
    <submittedName>
        <fullName evidence="1">Uncharacterized protein</fullName>
    </submittedName>
</protein>
<dbReference type="Proteomes" id="UP000202181">
    <property type="component" value="Segment"/>
</dbReference>
<sequence>MATLLPVVVTVNTTGLFKVKQPFTIAEDVIFNVEAVRTFPELVDRKIDVYNTYYAPVGLGRDAYLADANVGASILTMKSRDGQVVYIPDTYIESYPGINGLAYKRNVLVIDLALVPDYVDPTTISEDVKNIVTAGLGIDPVIDITTMDYEGTVTEEDHLQMEAARKAKIRNVTPLAEQLKAAQDENTKLKTLNAAMLEILQAHGLAN</sequence>
<dbReference type="EMBL" id="KX397364">
    <property type="protein sequence ID" value="ANZ48234.1"/>
    <property type="molecule type" value="Genomic_DNA"/>
</dbReference>
<organism evidence="1 2">
    <name type="scientific">Erwinia phage vB_EamM_Asesino</name>
    <dbReference type="NCBI Taxonomy" id="1883370"/>
    <lineage>
        <taxon>Viruses</taxon>
        <taxon>Duplodnaviria</taxon>
        <taxon>Heunggongvirae</taxon>
        <taxon>Uroviricota</taxon>
        <taxon>Caudoviricetes</taxon>
        <taxon>Chimalliviridae</taxon>
        <taxon>Erskinevirus</taxon>
        <taxon>Erskinevirus asesino</taxon>
    </lineage>
</organism>
<dbReference type="OrthoDB" id="17733at10239"/>
<dbReference type="GeneID" id="29057171"/>